<organism evidence="4 5">
    <name type="scientific">Halanaeroarchaeum sulfurireducens</name>
    <dbReference type="NCBI Taxonomy" id="1604004"/>
    <lineage>
        <taxon>Archaea</taxon>
        <taxon>Methanobacteriati</taxon>
        <taxon>Methanobacteriota</taxon>
        <taxon>Stenosarchaea group</taxon>
        <taxon>Halobacteria</taxon>
        <taxon>Halobacteriales</taxon>
        <taxon>Halobacteriaceae</taxon>
        <taxon>Halanaeroarchaeum</taxon>
    </lineage>
</organism>
<reference evidence="4 5" key="2">
    <citation type="journal article" date="2016" name="Stand. Genomic Sci.">
        <title>Complete genome sequence of 'Halanaeroarchaeum sulfurireducens' M27-SA2, a sulfur-reducing and acetate-oxidizing haloarchaeon from the deep-sea hypersaline anoxic lake Medee.</title>
        <authorList>
            <person name="Messina E."/>
            <person name="Sorokin D.Y."/>
            <person name="Kublanov I.V."/>
            <person name="Toshchakov S."/>
            <person name="Lopatina A."/>
            <person name="Arcadi E."/>
            <person name="Smedile F."/>
            <person name="La Spada G."/>
            <person name="La Cono V."/>
            <person name="Yakimov M.M."/>
        </authorList>
    </citation>
    <scope>NUCLEOTIDE SEQUENCE [LARGE SCALE GENOMIC DNA]</scope>
    <source>
        <strain evidence="4 5">M27-SA2</strain>
    </source>
</reference>
<dbReference type="CDD" id="cd00397">
    <property type="entry name" value="DNA_BRE_C"/>
    <property type="match status" value="1"/>
</dbReference>
<dbReference type="Pfam" id="PF00589">
    <property type="entry name" value="Phage_integrase"/>
    <property type="match status" value="1"/>
</dbReference>
<dbReference type="EMBL" id="CP011564">
    <property type="protein sequence ID" value="ALG81741.1"/>
    <property type="molecule type" value="Genomic_DNA"/>
</dbReference>
<accession>A0A0N9N8N7</accession>
<dbReference type="PATRIC" id="fig|1604004.5.peg.882"/>
<dbReference type="Proteomes" id="UP000060390">
    <property type="component" value="Chromosome"/>
</dbReference>
<dbReference type="InterPro" id="IPR013762">
    <property type="entry name" value="Integrase-like_cat_sf"/>
</dbReference>
<dbReference type="InterPro" id="IPR002104">
    <property type="entry name" value="Integrase_catalytic"/>
</dbReference>
<proteinExistence type="predicted"/>
<feature type="domain" description="Tyr recombinase" evidence="3">
    <location>
        <begin position="135"/>
        <end position="314"/>
    </location>
</feature>
<keyword evidence="1" id="KW-0233">DNA recombination</keyword>
<dbReference type="Gene3D" id="1.10.443.10">
    <property type="entry name" value="Intergrase catalytic core"/>
    <property type="match status" value="1"/>
</dbReference>
<feature type="region of interest" description="Disordered" evidence="2">
    <location>
        <begin position="108"/>
        <end position="130"/>
    </location>
</feature>
<dbReference type="PROSITE" id="PS51898">
    <property type="entry name" value="TYR_RECOMBINASE"/>
    <property type="match status" value="1"/>
</dbReference>
<name>A0A0N9N8N7_9EURY</name>
<sequence>MMTAPADEIQSLRSRIDTGEDIDDGDQEALLQFDDALTLLSTTYSDHRHLKLLRHLTIIAESVGGIAEALEDRDAAETIVRWINRSYDNEETNRDYRVALKVFGRRVSEENGDEPPDSLDWVPSGTSNNYDPAPDPTQMLDWDDDVLPMIEATKSTRDAAAIALQFDAGLRGWEFKDMTVGAITDHKHGLQATVDGKAGPRTVTLIPSVPHVQRWLTDHPAHRDPNAPLWSKLNAPEEMSYNMILNMFKRPAKRAGISKPVTPTNFRKSSASHLASRGMNQAHIEEHHGWVRGSDVAVRYVSVFADDADRELARIHGLDIEEDEPEPLAPRTCPRCGEQTPQDRDLCVWCGQALEPEAADKADRLDDLIVESLADATGDDARRLMEFREAARENPRLRAEAIDEIATLLDAH</sequence>
<evidence type="ECO:0000313" key="4">
    <source>
        <dbReference type="EMBL" id="ALG81741.1"/>
    </source>
</evidence>
<dbReference type="SUPFAM" id="SSF56349">
    <property type="entry name" value="DNA breaking-rejoining enzymes"/>
    <property type="match status" value="1"/>
</dbReference>
<evidence type="ECO:0000256" key="1">
    <source>
        <dbReference type="ARBA" id="ARBA00023172"/>
    </source>
</evidence>
<protein>
    <submittedName>
        <fullName evidence="4">Integrase family protein</fullName>
    </submittedName>
</protein>
<dbReference type="AlphaFoldDB" id="A0A0N9N8N7"/>
<reference evidence="5" key="1">
    <citation type="submission" date="2015-05" db="EMBL/GenBank/DDBJ databases">
        <title>Complete genome sequence of Halanaeroarchaeum sulfurireducens type strain M27-SA2, a sulfate-reducer haloarchaeon from marine anoxic lake Medee.</title>
        <authorList>
            <person name="Messina E."/>
            <person name="Kublanov I.V."/>
            <person name="Toshchakov S."/>
            <person name="Arcadi E."/>
            <person name="La Spada G."/>
            <person name="La Cono V."/>
            <person name="Yakimov M.M."/>
        </authorList>
    </citation>
    <scope>NUCLEOTIDE SEQUENCE [LARGE SCALE GENOMIC DNA]</scope>
    <source>
        <strain evidence="5">M27-SA2</strain>
    </source>
</reference>
<gene>
    <name evidence="4" type="ORF">HLASA_0843</name>
</gene>
<evidence type="ECO:0000256" key="2">
    <source>
        <dbReference type="SAM" id="MobiDB-lite"/>
    </source>
</evidence>
<dbReference type="InterPro" id="IPR011010">
    <property type="entry name" value="DNA_brk_join_enz"/>
</dbReference>
<evidence type="ECO:0000259" key="3">
    <source>
        <dbReference type="PROSITE" id="PS51898"/>
    </source>
</evidence>
<dbReference type="GO" id="GO:0015074">
    <property type="term" value="P:DNA integration"/>
    <property type="evidence" value="ECO:0007669"/>
    <property type="project" value="InterPro"/>
</dbReference>
<dbReference type="GO" id="GO:0006310">
    <property type="term" value="P:DNA recombination"/>
    <property type="evidence" value="ECO:0007669"/>
    <property type="project" value="UniProtKB-KW"/>
</dbReference>
<dbReference type="KEGG" id="hsf:HLASA_0843"/>
<evidence type="ECO:0000313" key="5">
    <source>
        <dbReference type="Proteomes" id="UP000060390"/>
    </source>
</evidence>
<dbReference type="GO" id="GO:0003677">
    <property type="term" value="F:DNA binding"/>
    <property type="evidence" value="ECO:0007669"/>
    <property type="project" value="InterPro"/>
</dbReference>
<dbReference type="STRING" id="1604004.HLASA_0843"/>